<dbReference type="PANTHER" id="PTHR23355">
    <property type="entry name" value="RIBONUCLEASE"/>
    <property type="match status" value="1"/>
</dbReference>
<dbReference type="Pfam" id="PF23216">
    <property type="entry name" value="WHD_CYT4"/>
    <property type="match status" value="1"/>
</dbReference>
<evidence type="ECO:0000313" key="3">
    <source>
        <dbReference type="Proteomes" id="UP000800038"/>
    </source>
</evidence>
<accession>A0A6A5T2J6</accession>
<dbReference type="EMBL" id="ML976013">
    <property type="protein sequence ID" value="KAF1944956.1"/>
    <property type="molecule type" value="Genomic_DNA"/>
</dbReference>
<dbReference type="PANTHER" id="PTHR23355:SF65">
    <property type="entry name" value="EXORIBONUCLEASE CYT-4, PUTATIVE (AFU_ORTHOLOGUE AFUA_7G01550)-RELATED"/>
    <property type="match status" value="1"/>
</dbReference>
<organism evidence="2 3">
    <name type="scientific">Clathrospora elynae</name>
    <dbReference type="NCBI Taxonomy" id="706981"/>
    <lineage>
        <taxon>Eukaryota</taxon>
        <taxon>Fungi</taxon>
        <taxon>Dikarya</taxon>
        <taxon>Ascomycota</taxon>
        <taxon>Pezizomycotina</taxon>
        <taxon>Dothideomycetes</taxon>
        <taxon>Pleosporomycetidae</taxon>
        <taxon>Pleosporales</taxon>
        <taxon>Diademaceae</taxon>
        <taxon>Clathrospora</taxon>
    </lineage>
</organism>
<feature type="domain" description="RNB" evidence="1">
    <location>
        <begin position="551"/>
        <end position="909"/>
    </location>
</feature>
<dbReference type="OrthoDB" id="2285229at2759"/>
<sequence length="1054" mass="118163">MLPRSLWATGEVCWRCQWRLVNKRHNIRQIQTRHWVSAIKLQQTPRRALHAAAIRSQLATAPTPPSTPSPSTFEPALFLRPHDLPIREHLEQWQHQYGGPTEEVLSAFENHPAHNEIRNGLSKLSSGFKADDDARTSEWDAAQEDDEGEELITIGLFLKPGDVVELSQQGREPVLAVFVQQLENVSQFFSVNGRWTHSVLTKVAFAITGCIDPALLQPLLPFLPTSPGKADPKGDVHVPTTIAAPIQKTLERMTEEAEKIYRTNAPVLDTAYAVLADPVRTRMMTLTQIAKTLLARTDPTWAPSPAALLAVRKALNHNEFRFRSDARSHRLTNVFAIRPKNDVLVVETVHEWIREYREYLAQSVNRSHEATRKRTKGATYIVDFLEKARRLIANSRKHREPNVGVLGPSKPRALSRNAPSNLHVTWGESFTSTDKQIINFLQAWVLNGQFTSMPGLHTACTSLISASECYGAGVVQSFGVTQQGVSEIKPATGLLFLQEIGVLSPHENRSIYDEQLMLPTVRLSRNLELLNTKAELTRRNPDFRDSMADLRRDWGSTTVYCIDDAGAHEIDDGISVERIEGQHSEFWLHVHVANPTAFFDKTHTLSGLAAHMTESVYTPERSFPMLPTWATQGYFSLDRNRPVITFSSRINSTGGVLETKIQHGIIRNIVSITPSELATLLGVDKTVETRKLVVGGKVPRDKVRPLPSVSPNQLQELHDLYTAAQALWETRKAAGGIRFGTNAASVRIFENANQAGMTWNPPSMERARLIQGDPIIELTAISPEGFMQFTIGPTNIVEEMMMLAGQIAASWCSERNIPVMYRGTIESPTGDGQSPEELKKIVHSHFEQHGTIPLELATRYTKSLGRAIAHSAPLPHKIIGVPGYVKVTSPLRRFSDMIAHWQIEAAIRYEARSGKKLDANELSTTSPSILPFSQRQMQESIVTLSPRERIIAHTQRESSHFWSTMAILRASKYKEAPLPDVFKFWVRFVNHGSVAAWRGSIGHLPEYGLKAVMSEEASVREGDEWEVQLDRVDVFMRSIYVKPVRLLSRAEDVE</sequence>
<dbReference type="InterPro" id="IPR056625">
    <property type="entry name" value="SH3_CYT4"/>
</dbReference>
<keyword evidence="3" id="KW-1185">Reference proteome</keyword>
<dbReference type="Pfam" id="PF25522">
    <property type="entry name" value="OB_cyt-4"/>
    <property type="match status" value="1"/>
</dbReference>
<dbReference type="GO" id="GO:0003723">
    <property type="term" value="F:RNA binding"/>
    <property type="evidence" value="ECO:0007669"/>
    <property type="project" value="InterPro"/>
</dbReference>
<proteinExistence type="predicted"/>
<dbReference type="Pfam" id="PF23214">
    <property type="entry name" value="SH3_CYT4"/>
    <property type="match status" value="1"/>
</dbReference>
<reference evidence="2" key="1">
    <citation type="journal article" date="2020" name="Stud. Mycol.">
        <title>101 Dothideomycetes genomes: a test case for predicting lifestyles and emergence of pathogens.</title>
        <authorList>
            <person name="Haridas S."/>
            <person name="Albert R."/>
            <person name="Binder M."/>
            <person name="Bloem J."/>
            <person name="Labutti K."/>
            <person name="Salamov A."/>
            <person name="Andreopoulos B."/>
            <person name="Baker S."/>
            <person name="Barry K."/>
            <person name="Bills G."/>
            <person name="Bluhm B."/>
            <person name="Cannon C."/>
            <person name="Castanera R."/>
            <person name="Culley D."/>
            <person name="Daum C."/>
            <person name="Ezra D."/>
            <person name="Gonzalez J."/>
            <person name="Henrissat B."/>
            <person name="Kuo A."/>
            <person name="Liang C."/>
            <person name="Lipzen A."/>
            <person name="Lutzoni F."/>
            <person name="Magnuson J."/>
            <person name="Mondo S."/>
            <person name="Nolan M."/>
            <person name="Ohm R."/>
            <person name="Pangilinan J."/>
            <person name="Park H.-J."/>
            <person name="Ramirez L."/>
            <person name="Alfaro M."/>
            <person name="Sun H."/>
            <person name="Tritt A."/>
            <person name="Yoshinaga Y."/>
            <person name="Zwiers L.-H."/>
            <person name="Turgeon B."/>
            <person name="Goodwin S."/>
            <person name="Spatafora J."/>
            <person name="Crous P."/>
            <person name="Grigoriev I."/>
        </authorList>
    </citation>
    <scope>NUCLEOTIDE SEQUENCE</scope>
    <source>
        <strain evidence="2">CBS 161.51</strain>
    </source>
</reference>
<dbReference type="InterPro" id="IPR012340">
    <property type="entry name" value="NA-bd_OB-fold"/>
</dbReference>
<dbReference type="InterPro" id="IPR050180">
    <property type="entry name" value="RNR_Ribonuclease"/>
</dbReference>
<dbReference type="InterPro" id="IPR056624">
    <property type="entry name" value="WH_CYT4"/>
</dbReference>
<dbReference type="GO" id="GO:0000175">
    <property type="term" value="F:3'-5'-RNA exonuclease activity"/>
    <property type="evidence" value="ECO:0007669"/>
    <property type="project" value="TreeGrafter"/>
</dbReference>
<dbReference type="InterPro" id="IPR057912">
    <property type="entry name" value="OB_CYT4_C"/>
</dbReference>
<gene>
    <name evidence="2" type="ORF">EJ02DRAFT_370615</name>
</gene>
<evidence type="ECO:0000259" key="1">
    <source>
        <dbReference type="SMART" id="SM00955"/>
    </source>
</evidence>
<dbReference type="AlphaFoldDB" id="A0A6A5T2J6"/>
<dbReference type="SMART" id="SM00955">
    <property type="entry name" value="RNB"/>
    <property type="match status" value="1"/>
</dbReference>
<dbReference type="SUPFAM" id="SSF50249">
    <property type="entry name" value="Nucleic acid-binding proteins"/>
    <property type="match status" value="1"/>
</dbReference>
<dbReference type="GO" id="GO:0000932">
    <property type="term" value="C:P-body"/>
    <property type="evidence" value="ECO:0007669"/>
    <property type="project" value="TreeGrafter"/>
</dbReference>
<evidence type="ECO:0000313" key="2">
    <source>
        <dbReference type="EMBL" id="KAF1944956.1"/>
    </source>
</evidence>
<dbReference type="Proteomes" id="UP000800038">
    <property type="component" value="Unassembled WGS sequence"/>
</dbReference>
<dbReference type="GO" id="GO:0006402">
    <property type="term" value="P:mRNA catabolic process"/>
    <property type="evidence" value="ECO:0007669"/>
    <property type="project" value="TreeGrafter"/>
</dbReference>
<protein>
    <submittedName>
        <fullName evidence="2">RNB-domain-containing protein</fullName>
    </submittedName>
</protein>
<name>A0A6A5T2J6_9PLEO</name>
<dbReference type="Pfam" id="PF00773">
    <property type="entry name" value="RNB"/>
    <property type="match status" value="1"/>
</dbReference>
<dbReference type="InterPro" id="IPR001900">
    <property type="entry name" value="RNase_II/R"/>
</dbReference>